<dbReference type="Gene3D" id="3.40.1190.20">
    <property type="match status" value="1"/>
</dbReference>
<dbReference type="OrthoDB" id="9795789at2"/>
<protein>
    <submittedName>
        <fullName evidence="7">Carbohydrate kinase</fullName>
    </submittedName>
    <submittedName>
        <fullName evidence="8">Fructokinase</fullName>
    </submittedName>
</protein>
<dbReference type="InterPro" id="IPR011611">
    <property type="entry name" value="PfkB_dom"/>
</dbReference>
<dbReference type="PANTHER" id="PTHR43085">
    <property type="entry name" value="HEXOKINASE FAMILY MEMBER"/>
    <property type="match status" value="1"/>
</dbReference>
<evidence type="ECO:0000313" key="9">
    <source>
        <dbReference type="Proteomes" id="UP000231655"/>
    </source>
</evidence>
<keyword evidence="2" id="KW-0808">Transferase</keyword>
<dbReference type="Proteomes" id="UP000231655">
    <property type="component" value="Unassembled WGS sequence"/>
</dbReference>
<dbReference type="GO" id="GO:0016301">
    <property type="term" value="F:kinase activity"/>
    <property type="evidence" value="ECO:0007669"/>
    <property type="project" value="UniProtKB-KW"/>
</dbReference>
<accession>A0A285IYF9</accession>
<dbReference type="Proteomes" id="UP000231702">
    <property type="component" value="Unassembled WGS sequence"/>
</dbReference>
<dbReference type="PROSITE" id="PS00584">
    <property type="entry name" value="PFKB_KINASES_2"/>
    <property type="match status" value="1"/>
</dbReference>
<dbReference type="InterPro" id="IPR029056">
    <property type="entry name" value="Ribokinase-like"/>
</dbReference>
<dbReference type="EMBL" id="OBEA01000004">
    <property type="protein sequence ID" value="SNY52126.1"/>
    <property type="molecule type" value="Genomic_DNA"/>
</dbReference>
<dbReference type="InterPro" id="IPR050306">
    <property type="entry name" value="PfkB_Carbo_kinase"/>
</dbReference>
<evidence type="ECO:0000256" key="3">
    <source>
        <dbReference type="ARBA" id="ARBA00022741"/>
    </source>
</evidence>
<name>A0A285IYF9_9RHOB</name>
<reference evidence="8 9" key="1">
    <citation type="submission" date="2017-09" db="EMBL/GenBank/DDBJ databases">
        <authorList>
            <person name="Ehlers B."/>
            <person name="Leendertz F.H."/>
        </authorList>
    </citation>
    <scope>NUCLEOTIDE SEQUENCE [LARGE SCALE GENOMIC DNA]</scope>
    <source>
        <strain evidence="8 9">CGMCC 1.12662</strain>
    </source>
</reference>
<evidence type="ECO:0000313" key="10">
    <source>
        <dbReference type="Proteomes" id="UP000231702"/>
    </source>
</evidence>
<feature type="domain" description="Carbohydrate kinase PfkB" evidence="6">
    <location>
        <begin position="2"/>
        <end position="303"/>
    </location>
</feature>
<dbReference type="RefSeq" id="WP_097145939.1">
    <property type="nucleotide sequence ID" value="NZ_OBEA01000004.1"/>
</dbReference>
<sequence>MLICCGEALIDMIPARTTEGEEAYVPHTGGAVFNTAVALGRLGSDVAMISGVSTDLFGARLVADMEASKVGSDLLIRSDRPTTMAYVKLTNGSATYSFHDENSAGRMIAPDDLPALPEACKALYFGGISLAVEPGAETYAALCTREAAGHVVMVDPNIRPGFIRDAEAFRDRMARMLGVADIIKISDEDLDWLRDGPDSPEAKARALRAETGAMVILTRGAEGATAFYTGGEVHVPARRAEVVDTVGAGDTFNAGVLASLSEQGLLSKAALREISEEALSQALDFGAQVAAVTVSRAGANPPWRQELE</sequence>
<evidence type="ECO:0000313" key="8">
    <source>
        <dbReference type="EMBL" id="SNY52126.1"/>
    </source>
</evidence>
<evidence type="ECO:0000313" key="7">
    <source>
        <dbReference type="EMBL" id="PJE26006.1"/>
    </source>
</evidence>
<keyword evidence="3" id="KW-0547">Nucleotide-binding</keyword>
<proteinExistence type="inferred from homology"/>
<evidence type="ECO:0000256" key="4">
    <source>
        <dbReference type="ARBA" id="ARBA00022777"/>
    </source>
</evidence>
<dbReference type="PANTHER" id="PTHR43085:SF1">
    <property type="entry name" value="PSEUDOURIDINE KINASE-RELATED"/>
    <property type="match status" value="1"/>
</dbReference>
<gene>
    <name evidence="7" type="ORF">CVM39_20135</name>
    <name evidence="8" type="ORF">SAMN06297129_2186</name>
</gene>
<dbReference type="Pfam" id="PF00294">
    <property type="entry name" value="PfkB"/>
    <property type="match status" value="1"/>
</dbReference>
<dbReference type="CDD" id="cd01167">
    <property type="entry name" value="bac_FRK"/>
    <property type="match status" value="1"/>
</dbReference>
<keyword evidence="10" id="KW-1185">Reference proteome</keyword>
<reference evidence="7 10" key="2">
    <citation type="journal article" date="2018" name="Int. J. Syst. Evol. Microbiol.">
        <title>Pseudooceanicola lipolyticus sp. nov., a marine alphaproteobacterium, reclassification of Oceanicola flagellatus as Pseudooceanicola flagellatus comb. nov. and emended description of the genus Pseudooceanicola.</title>
        <authorList>
            <person name="Huang M.-M."/>
            <person name="Guo L.-L."/>
            <person name="Wu Y.-H."/>
            <person name="Lai Q.-L."/>
            <person name="Shao Z.-Z."/>
            <person name="Wang C.-S."/>
            <person name="Wu M."/>
            <person name="Xu X.-W."/>
        </authorList>
    </citation>
    <scope>NUCLEOTIDE SEQUENCE [LARGE SCALE GENOMIC DNA]</scope>
    <source>
        <strain evidence="7 10">Ar-45</strain>
    </source>
</reference>
<keyword evidence="4 8" id="KW-0418">Kinase</keyword>
<keyword evidence="5" id="KW-0067">ATP-binding</keyword>
<dbReference type="InterPro" id="IPR002173">
    <property type="entry name" value="Carboh/pur_kinase_PfkB_CS"/>
</dbReference>
<organism evidence="8 9">
    <name type="scientific">Pseudooceanicola antarcticus</name>
    <dbReference type="NCBI Taxonomy" id="1247613"/>
    <lineage>
        <taxon>Bacteria</taxon>
        <taxon>Pseudomonadati</taxon>
        <taxon>Pseudomonadota</taxon>
        <taxon>Alphaproteobacteria</taxon>
        <taxon>Rhodobacterales</taxon>
        <taxon>Paracoccaceae</taxon>
        <taxon>Pseudooceanicola</taxon>
    </lineage>
</organism>
<dbReference type="SUPFAM" id="SSF53613">
    <property type="entry name" value="Ribokinase-like"/>
    <property type="match status" value="1"/>
</dbReference>
<comment type="similarity">
    <text evidence="1">Belongs to the carbohydrate kinase PfkB family.</text>
</comment>
<evidence type="ECO:0000259" key="6">
    <source>
        <dbReference type="Pfam" id="PF00294"/>
    </source>
</evidence>
<evidence type="ECO:0000256" key="1">
    <source>
        <dbReference type="ARBA" id="ARBA00010688"/>
    </source>
</evidence>
<dbReference type="AlphaFoldDB" id="A0A285IYF9"/>
<dbReference type="GO" id="GO:0005524">
    <property type="term" value="F:ATP binding"/>
    <property type="evidence" value="ECO:0007669"/>
    <property type="project" value="UniProtKB-KW"/>
</dbReference>
<dbReference type="EMBL" id="PGTD01000023">
    <property type="protein sequence ID" value="PJE26006.1"/>
    <property type="molecule type" value="Genomic_DNA"/>
</dbReference>
<evidence type="ECO:0000256" key="5">
    <source>
        <dbReference type="ARBA" id="ARBA00022840"/>
    </source>
</evidence>
<evidence type="ECO:0000256" key="2">
    <source>
        <dbReference type="ARBA" id="ARBA00022679"/>
    </source>
</evidence>